<dbReference type="PANTHER" id="PTHR45693">
    <property type="entry name" value="TRANSCRIPTION FACTOR TGA9"/>
    <property type="match status" value="1"/>
</dbReference>
<organism evidence="3 4">
    <name type="scientific">Vitis vinifera</name>
    <name type="common">Grape</name>
    <dbReference type="NCBI Taxonomy" id="29760"/>
    <lineage>
        <taxon>Eukaryota</taxon>
        <taxon>Viridiplantae</taxon>
        <taxon>Streptophyta</taxon>
        <taxon>Embryophyta</taxon>
        <taxon>Tracheophyta</taxon>
        <taxon>Spermatophyta</taxon>
        <taxon>Magnoliopsida</taxon>
        <taxon>eudicotyledons</taxon>
        <taxon>Gunneridae</taxon>
        <taxon>Pentapetalae</taxon>
        <taxon>rosids</taxon>
        <taxon>Vitales</taxon>
        <taxon>Vitaceae</taxon>
        <taxon>Viteae</taxon>
        <taxon>Vitis</taxon>
    </lineage>
</organism>
<dbReference type="EMBL" id="QGNW01001572">
    <property type="protein sequence ID" value="RVW36409.1"/>
    <property type="molecule type" value="Genomic_DNA"/>
</dbReference>
<dbReference type="GO" id="GO:0003700">
    <property type="term" value="F:DNA-binding transcription factor activity"/>
    <property type="evidence" value="ECO:0007669"/>
    <property type="project" value="InterPro"/>
</dbReference>
<sequence>MGSIAVRAGADDERKQPAGCRASILNYLFRMHCKCLPLALISCAMPSWAEPSLVSDFGTKVEIGWVLNLGLKNVEGGYIWIFSEVHGLVDAREKEVLGGSRSQKGLPGGEKGPLADGVARRNEEKEEYWRLVEMEINCDCGRKLGEGGKIGRCTEGVVLVVGRVGNWNLRFTRSFHDWELKVNFCLHNVNEAEMSAGEKILSIDQLMSSRRVLPNCTDFSCTEGNSIHSYRVSDFGTLEQSIGFHLEDAVDLSGSTAFNSTKPSGRAVTSDPLHSVTFDKSQNSFDINPSAARVESQRLPLRKGQQSNLVSISSGSVENWGESAMADASPRTDISTDVDTDDKVQRFERGQPASNMASDSSDRSKDKNDQKTLRRLAQNREAARKSRLRKKVCILLFNCILSC</sequence>
<reference evidence="3 4" key="1">
    <citation type="journal article" date="2018" name="PLoS Genet.">
        <title>Population sequencing reveals clonal diversity and ancestral inbreeding in the grapevine cultivar Chardonnay.</title>
        <authorList>
            <person name="Roach M.J."/>
            <person name="Johnson D.L."/>
            <person name="Bohlmann J."/>
            <person name="van Vuuren H.J."/>
            <person name="Jones S.J."/>
            <person name="Pretorius I.S."/>
            <person name="Schmidt S.A."/>
            <person name="Borneman A.R."/>
        </authorList>
    </citation>
    <scope>NUCLEOTIDE SEQUENCE [LARGE SCALE GENOMIC DNA]</scope>
    <source>
        <strain evidence="4">cv. Chardonnay</strain>
        <tissue evidence="3">Leaf</tissue>
    </source>
</reference>
<accession>A0A438DLS6</accession>
<protein>
    <submittedName>
        <fullName evidence="3">Transcription factor HBP-1b(C1)</fullName>
    </submittedName>
</protein>
<gene>
    <name evidence="3" type="primary">HBP1C_2</name>
    <name evidence="3" type="ORF">CK203_083820</name>
</gene>
<dbReference type="InterPro" id="IPR004827">
    <property type="entry name" value="bZIP"/>
</dbReference>
<feature type="region of interest" description="Disordered" evidence="1">
    <location>
        <begin position="321"/>
        <end position="373"/>
    </location>
</feature>
<evidence type="ECO:0000313" key="4">
    <source>
        <dbReference type="Proteomes" id="UP000288805"/>
    </source>
</evidence>
<dbReference type="PANTHER" id="PTHR45693:SF46">
    <property type="entry name" value="TRANSCRIPTION FACTOR TGA2-RELATED"/>
    <property type="match status" value="1"/>
</dbReference>
<dbReference type="PROSITE" id="PS00036">
    <property type="entry name" value="BZIP_BASIC"/>
    <property type="match status" value="1"/>
</dbReference>
<comment type="caution">
    <text evidence="3">The sequence shown here is derived from an EMBL/GenBank/DDBJ whole genome shotgun (WGS) entry which is preliminary data.</text>
</comment>
<dbReference type="AlphaFoldDB" id="A0A438DLS6"/>
<proteinExistence type="predicted"/>
<feature type="compositionally biased region" description="Basic and acidic residues" evidence="1">
    <location>
        <begin position="360"/>
        <end position="372"/>
    </location>
</feature>
<name>A0A438DLS6_VITVI</name>
<evidence type="ECO:0000313" key="3">
    <source>
        <dbReference type="EMBL" id="RVW36409.1"/>
    </source>
</evidence>
<evidence type="ECO:0000259" key="2">
    <source>
        <dbReference type="PROSITE" id="PS00036"/>
    </source>
</evidence>
<evidence type="ECO:0000256" key="1">
    <source>
        <dbReference type="SAM" id="MobiDB-lite"/>
    </source>
</evidence>
<dbReference type="Proteomes" id="UP000288805">
    <property type="component" value="Unassembled WGS sequence"/>
</dbReference>
<feature type="domain" description="BZIP" evidence="2">
    <location>
        <begin position="374"/>
        <end position="389"/>
    </location>
</feature>